<dbReference type="STRING" id="22663.A0A2I0IDS6"/>
<gene>
    <name evidence="3" type="ORF">CRG98_037470</name>
</gene>
<evidence type="ECO:0000259" key="2">
    <source>
        <dbReference type="Pfam" id="PF22970"/>
    </source>
</evidence>
<proteinExistence type="predicted"/>
<comment type="caution">
    <text evidence="3">The sequence shown here is derived from an EMBL/GenBank/DDBJ whole genome shotgun (WGS) entry which is preliminary data.</text>
</comment>
<name>A0A2I0IDS6_PUNGR</name>
<evidence type="ECO:0000313" key="3">
    <source>
        <dbReference type="EMBL" id="PKI42154.1"/>
    </source>
</evidence>
<dbReference type="AlphaFoldDB" id="A0A2I0IDS6"/>
<keyword evidence="4" id="KW-1185">Reference proteome</keyword>
<evidence type="ECO:0000313" key="4">
    <source>
        <dbReference type="Proteomes" id="UP000233551"/>
    </source>
</evidence>
<dbReference type="Proteomes" id="UP000233551">
    <property type="component" value="Unassembled WGS sequence"/>
</dbReference>
<reference evidence="3 4" key="1">
    <citation type="submission" date="2017-11" db="EMBL/GenBank/DDBJ databases">
        <title>De-novo sequencing of pomegranate (Punica granatum L.) genome.</title>
        <authorList>
            <person name="Akparov Z."/>
            <person name="Amiraslanov A."/>
            <person name="Hajiyeva S."/>
            <person name="Abbasov M."/>
            <person name="Kaur K."/>
            <person name="Hamwieh A."/>
            <person name="Solovyev V."/>
            <person name="Salamov A."/>
            <person name="Braich B."/>
            <person name="Kosarev P."/>
            <person name="Mahmoud A."/>
            <person name="Hajiyev E."/>
            <person name="Babayeva S."/>
            <person name="Izzatullayeva V."/>
            <person name="Mammadov A."/>
            <person name="Mammadov A."/>
            <person name="Sharifova S."/>
            <person name="Ojaghi J."/>
            <person name="Eynullazada K."/>
            <person name="Bayramov B."/>
            <person name="Abdulazimova A."/>
            <person name="Shahmuradov I."/>
        </authorList>
    </citation>
    <scope>NUCLEOTIDE SEQUENCE [LARGE SCALE GENOMIC DNA]</scope>
    <source>
        <strain evidence="4">cv. AG2017</strain>
        <tissue evidence="3">Leaf</tissue>
    </source>
</reference>
<evidence type="ECO:0000259" key="1">
    <source>
        <dbReference type="Pfam" id="PF05641"/>
    </source>
</evidence>
<dbReference type="Pfam" id="PF05641">
    <property type="entry name" value="Agenet"/>
    <property type="match status" value="1"/>
</dbReference>
<accession>A0A2I0IDS6</accession>
<protein>
    <submittedName>
        <fullName evidence="3">Uncharacterized protein</fullName>
    </submittedName>
</protein>
<organism evidence="3 4">
    <name type="scientific">Punica granatum</name>
    <name type="common">Pomegranate</name>
    <dbReference type="NCBI Taxonomy" id="22663"/>
    <lineage>
        <taxon>Eukaryota</taxon>
        <taxon>Viridiplantae</taxon>
        <taxon>Streptophyta</taxon>
        <taxon>Embryophyta</taxon>
        <taxon>Tracheophyta</taxon>
        <taxon>Spermatophyta</taxon>
        <taxon>Magnoliopsida</taxon>
        <taxon>eudicotyledons</taxon>
        <taxon>Gunneridae</taxon>
        <taxon>Pentapetalae</taxon>
        <taxon>rosids</taxon>
        <taxon>malvids</taxon>
        <taxon>Myrtales</taxon>
        <taxon>Lythraceae</taxon>
        <taxon>Punica</taxon>
    </lineage>
</organism>
<dbReference type="PANTHER" id="PTHR31917:SF147">
    <property type="entry name" value="AGENET DOMAIN-CONTAINING PROTEIN"/>
    <property type="match status" value="1"/>
</dbReference>
<dbReference type="PANTHER" id="PTHR31917">
    <property type="entry name" value="AGENET DOMAIN-CONTAINING PROTEIN-RELATED"/>
    <property type="match status" value="1"/>
</dbReference>
<dbReference type="Pfam" id="PF22970">
    <property type="entry name" value="DUF7028"/>
    <property type="match status" value="1"/>
</dbReference>
<dbReference type="InterPro" id="IPR054292">
    <property type="entry name" value="DUF7028"/>
</dbReference>
<dbReference type="EMBL" id="PGOL01003227">
    <property type="protein sequence ID" value="PKI42154.1"/>
    <property type="molecule type" value="Genomic_DNA"/>
</dbReference>
<sequence length="397" mass="44473">MRVAEGGSPETMKRHRRSRFKKMLRVNEKVENNISRTQVRSQGVGLLGSWHQGIVLSCGHRRRCIKYDHILIEDGLEKLIDYVEVPPAVDGVDSNEVHQCHYRGSIRPLPPHFATGPWDLPYGMCVDVYYMEAWWEGVIFDHNDGAEERTVFFPDQGDEMLAELGSIRITMTWNKAVKGGIDVDFGCSLSPNAVTNAETGEAIELLNNASKTDVQLVQTIHNPDPLLEEADTDGNGSSMICYRPGKSFHAEPRLISQPLDTDESCRCHRSIVLSVGVPSRLPVEMDEKAEELVQRECGIWRPAGPDLVPGAAPCPDAIALYVRGKGTKHNHSLVADVRKHLLYLGWKIEFWVDKEDVLRFRYISPEGKCYQSLVKACLDVTASNKDNLPLASTRVVD</sequence>
<feature type="domain" description="DUF7028" evidence="2">
    <location>
        <begin position="307"/>
        <end position="380"/>
    </location>
</feature>
<feature type="domain" description="Agenet-like" evidence="1">
    <location>
        <begin position="39"/>
        <end position="111"/>
    </location>
</feature>
<dbReference type="InterPro" id="IPR008395">
    <property type="entry name" value="Agenet-like_dom"/>
</dbReference>